<dbReference type="EMBL" id="JANHOG010000094">
    <property type="protein sequence ID" value="KAJ3558349.1"/>
    <property type="molecule type" value="Genomic_DNA"/>
</dbReference>
<organism evidence="1 2">
    <name type="scientific">Phlebia brevispora</name>
    <dbReference type="NCBI Taxonomy" id="194682"/>
    <lineage>
        <taxon>Eukaryota</taxon>
        <taxon>Fungi</taxon>
        <taxon>Dikarya</taxon>
        <taxon>Basidiomycota</taxon>
        <taxon>Agaricomycotina</taxon>
        <taxon>Agaricomycetes</taxon>
        <taxon>Polyporales</taxon>
        <taxon>Meruliaceae</taxon>
        <taxon>Phlebia</taxon>
    </lineage>
</organism>
<protein>
    <submittedName>
        <fullName evidence="1">Uncharacterized protein</fullName>
    </submittedName>
</protein>
<dbReference type="Proteomes" id="UP001148662">
    <property type="component" value="Unassembled WGS sequence"/>
</dbReference>
<proteinExistence type="predicted"/>
<sequence>MPHFLFFYKAVESLSEPALRIMTSKDCHYFLAERQLHRHLVDKLFNVLRDRTPVNIPAKVPVPVDDGACDHLLNQPLASDVLLRATLPAAQADDESTHHLSPYVSVGELSQNGLVILFIYPRSAPPDGNVPEEWKAIPGSTGCTPQSCAYRDAYPSLLSAGLHPGHLFGCSVQEPADHAEFSARLCLPYALLSDGDLVLQRGLSLPTFEWEGQTLTRRLTLAVDKGRVVKFWYPVFPPEKDVDTVLAWLKALREWRLSAISGVPLIYVRPLCVYINFSMFGTYGSTTSSRQPDGFPSEAVKVALAESIALGTFADTAYVLYSRRVRGGKVGAARKVYASSTVLKAAGDHFRAQIEGGFATREILPEETDAYGYESDSDIDDLEGSAPSDVAEKELGPVEIEDQGEGAGPSLFDDGKDRDFDVAEKKRHSLETESRAVDADAMPSEYCIAVPDVAAKTWHALIYYIYTGQISFAPLRSQGQESRAKALEKHRLANPALPALCSPKSVYRLADIVGLDALKQLAAENLSSKMSADVIVQEVFSRFSSTYPDVLAQQLNYLCKRNILSKRSPAVRQKLKDVVEGNLPHTENLLEALLFRLSDLISSSPEVPVSIAVIITVTARETLKNLSGRKFSGAGAGLFGIATAQPATRFSSVQRYSGTTSISQSGKKKKGGKRY</sequence>
<evidence type="ECO:0000313" key="2">
    <source>
        <dbReference type="Proteomes" id="UP001148662"/>
    </source>
</evidence>
<name>A0ACC1TD11_9APHY</name>
<comment type="caution">
    <text evidence="1">The sequence shown here is derived from an EMBL/GenBank/DDBJ whole genome shotgun (WGS) entry which is preliminary data.</text>
</comment>
<reference evidence="1" key="1">
    <citation type="submission" date="2022-07" db="EMBL/GenBank/DDBJ databases">
        <title>Genome Sequence of Phlebia brevispora.</title>
        <authorList>
            <person name="Buettner E."/>
        </authorList>
    </citation>
    <scope>NUCLEOTIDE SEQUENCE</scope>
    <source>
        <strain evidence="1">MPL23</strain>
    </source>
</reference>
<accession>A0ACC1TD11</accession>
<gene>
    <name evidence="1" type="ORF">NM688_g973</name>
</gene>
<evidence type="ECO:0000313" key="1">
    <source>
        <dbReference type="EMBL" id="KAJ3558349.1"/>
    </source>
</evidence>
<keyword evidence="2" id="KW-1185">Reference proteome</keyword>